<evidence type="ECO:0000313" key="9">
    <source>
        <dbReference type="EMBL" id="RAI01855.1"/>
    </source>
</evidence>
<dbReference type="InterPro" id="IPR000515">
    <property type="entry name" value="MetI-like"/>
</dbReference>
<dbReference type="PROSITE" id="PS50928">
    <property type="entry name" value="ABC_TM1"/>
    <property type="match status" value="1"/>
</dbReference>
<feature type="transmembrane region" description="Helical" evidence="7">
    <location>
        <begin position="253"/>
        <end position="274"/>
    </location>
</feature>
<dbReference type="Proteomes" id="UP000249590">
    <property type="component" value="Unassembled WGS sequence"/>
</dbReference>
<reference evidence="9 10" key="1">
    <citation type="submission" date="2018-05" db="EMBL/GenBank/DDBJ databases">
        <title>Acuticoccus sediminis sp. nov., isolated from deep-sea sediment of Indian Ocean.</title>
        <authorList>
            <person name="Liu X."/>
            <person name="Lai Q."/>
            <person name="Du Y."/>
            <person name="Sun F."/>
            <person name="Zhang X."/>
            <person name="Wang S."/>
            <person name="Shao Z."/>
        </authorList>
    </citation>
    <scope>NUCLEOTIDE SEQUENCE [LARGE SCALE GENOMIC DNA]</scope>
    <source>
        <strain evidence="9 10">PTG4-2</strain>
    </source>
</reference>
<dbReference type="Gene3D" id="1.10.3720.10">
    <property type="entry name" value="MetI-like"/>
    <property type="match status" value="1"/>
</dbReference>
<feature type="transmembrane region" description="Helical" evidence="7">
    <location>
        <begin position="134"/>
        <end position="157"/>
    </location>
</feature>
<keyword evidence="5 7" id="KW-1133">Transmembrane helix</keyword>
<feature type="transmembrane region" description="Helical" evidence="7">
    <location>
        <begin position="286"/>
        <end position="307"/>
    </location>
</feature>
<evidence type="ECO:0000259" key="8">
    <source>
        <dbReference type="PROSITE" id="PS50928"/>
    </source>
</evidence>
<dbReference type="OrthoDB" id="7825509at2"/>
<feature type="transmembrane region" description="Helical" evidence="7">
    <location>
        <begin position="226"/>
        <end position="247"/>
    </location>
</feature>
<organism evidence="9 10">
    <name type="scientific">Acuticoccus sediminis</name>
    <dbReference type="NCBI Taxonomy" id="2184697"/>
    <lineage>
        <taxon>Bacteria</taxon>
        <taxon>Pseudomonadati</taxon>
        <taxon>Pseudomonadota</taxon>
        <taxon>Alphaproteobacteria</taxon>
        <taxon>Hyphomicrobiales</taxon>
        <taxon>Amorphaceae</taxon>
        <taxon>Acuticoccus</taxon>
    </lineage>
</organism>
<dbReference type="GO" id="GO:0005886">
    <property type="term" value="C:plasma membrane"/>
    <property type="evidence" value="ECO:0007669"/>
    <property type="project" value="UniProtKB-SubCell"/>
</dbReference>
<feature type="transmembrane region" description="Helical" evidence="7">
    <location>
        <begin position="99"/>
        <end position="122"/>
    </location>
</feature>
<dbReference type="PANTHER" id="PTHR43163:SF6">
    <property type="entry name" value="DIPEPTIDE TRANSPORT SYSTEM PERMEASE PROTEIN DPPB-RELATED"/>
    <property type="match status" value="1"/>
</dbReference>
<keyword evidence="6 7" id="KW-0472">Membrane</keyword>
<name>A0A8B2NPN9_9HYPH</name>
<proteinExistence type="inferred from homology"/>
<dbReference type="InterPro" id="IPR035906">
    <property type="entry name" value="MetI-like_sf"/>
</dbReference>
<dbReference type="RefSeq" id="WP_111345035.1">
    <property type="nucleotide sequence ID" value="NZ_QHHQ01000002.1"/>
</dbReference>
<evidence type="ECO:0000256" key="1">
    <source>
        <dbReference type="ARBA" id="ARBA00004651"/>
    </source>
</evidence>
<evidence type="ECO:0000256" key="4">
    <source>
        <dbReference type="ARBA" id="ARBA00022692"/>
    </source>
</evidence>
<keyword evidence="2 7" id="KW-0813">Transport</keyword>
<evidence type="ECO:0000256" key="7">
    <source>
        <dbReference type="RuleBase" id="RU363032"/>
    </source>
</evidence>
<dbReference type="AlphaFoldDB" id="A0A8B2NPN9"/>
<evidence type="ECO:0000256" key="6">
    <source>
        <dbReference type="ARBA" id="ARBA00023136"/>
    </source>
</evidence>
<comment type="subcellular location">
    <subcellularLocation>
        <location evidence="1 7">Cell membrane</location>
        <topology evidence="1 7">Multi-pass membrane protein</topology>
    </subcellularLocation>
</comment>
<accession>A0A8B2NPN9</accession>
<keyword evidence="4 7" id="KW-0812">Transmembrane</keyword>
<evidence type="ECO:0000256" key="3">
    <source>
        <dbReference type="ARBA" id="ARBA00022475"/>
    </source>
</evidence>
<dbReference type="InterPro" id="IPR045621">
    <property type="entry name" value="BPD_transp_1_N"/>
</dbReference>
<keyword evidence="3" id="KW-1003">Cell membrane</keyword>
<sequence>MLRYTIRRLIGALPTLLLASMLVFLMSHLAPGDPASQILGSYATPAELEQARQEMGLNDPLPVQYVRWLAKAATGDLGTSINWNMPVSDMILERLPRTAGLAVLALAFSILMGVPLGILAGVKQNRPADRAAMVASLLGLSVPDFVVGLLLVIVFTVNLGLLPSVGYVDFGTDPAQWAMHLIMPAFALGYLMTAVTARMTRASMIENLGQEFVLSARAKGLTETRVVGLHVLKAALIPVVTVVGINLGSVFRGAVVIESIFAIPGIGGLMIGAIDARDYPVIQGCLLASVTIYIGINLVVDLTYALLDPRIRYK</sequence>
<feature type="domain" description="ABC transmembrane type-1" evidence="8">
    <location>
        <begin position="95"/>
        <end position="304"/>
    </location>
</feature>
<evidence type="ECO:0000256" key="5">
    <source>
        <dbReference type="ARBA" id="ARBA00022989"/>
    </source>
</evidence>
<feature type="transmembrane region" description="Helical" evidence="7">
    <location>
        <begin position="177"/>
        <end position="197"/>
    </location>
</feature>
<evidence type="ECO:0000256" key="2">
    <source>
        <dbReference type="ARBA" id="ARBA00022448"/>
    </source>
</evidence>
<protein>
    <submittedName>
        <fullName evidence="9">Peptide ABC transporter</fullName>
    </submittedName>
</protein>
<dbReference type="Pfam" id="PF00528">
    <property type="entry name" value="BPD_transp_1"/>
    <property type="match status" value="1"/>
</dbReference>
<dbReference type="PANTHER" id="PTHR43163">
    <property type="entry name" value="DIPEPTIDE TRANSPORT SYSTEM PERMEASE PROTEIN DPPB-RELATED"/>
    <property type="match status" value="1"/>
</dbReference>
<dbReference type="EMBL" id="QHHQ01000002">
    <property type="protein sequence ID" value="RAI01855.1"/>
    <property type="molecule type" value="Genomic_DNA"/>
</dbReference>
<dbReference type="Pfam" id="PF19300">
    <property type="entry name" value="BPD_transp_1_N"/>
    <property type="match status" value="1"/>
</dbReference>
<gene>
    <name evidence="9" type="ORF">DLJ53_10645</name>
</gene>
<dbReference type="GO" id="GO:0055085">
    <property type="term" value="P:transmembrane transport"/>
    <property type="evidence" value="ECO:0007669"/>
    <property type="project" value="InterPro"/>
</dbReference>
<comment type="similarity">
    <text evidence="7">Belongs to the binding-protein-dependent transport system permease family.</text>
</comment>
<comment type="caution">
    <text evidence="9">The sequence shown here is derived from an EMBL/GenBank/DDBJ whole genome shotgun (WGS) entry which is preliminary data.</text>
</comment>
<evidence type="ECO:0000313" key="10">
    <source>
        <dbReference type="Proteomes" id="UP000249590"/>
    </source>
</evidence>
<dbReference type="SUPFAM" id="SSF161098">
    <property type="entry name" value="MetI-like"/>
    <property type="match status" value="1"/>
</dbReference>
<dbReference type="CDD" id="cd06261">
    <property type="entry name" value="TM_PBP2"/>
    <property type="match status" value="1"/>
</dbReference>
<keyword evidence="10" id="KW-1185">Reference proteome</keyword>